<dbReference type="AlphaFoldDB" id="A0A024TLN7"/>
<name>A0A024TLN7_9STRA</name>
<proteinExistence type="predicted"/>
<dbReference type="RefSeq" id="XP_008876509.1">
    <property type="nucleotide sequence ID" value="XM_008878287.1"/>
</dbReference>
<feature type="transmembrane region" description="Helical" evidence="1">
    <location>
        <begin position="147"/>
        <end position="167"/>
    </location>
</feature>
<protein>
    <submittedName>
        <fullName evidence="2">Uncharacterized protein</fullName>
    </submittedName>
</protein>
<feature type="transmembrane region" description="Helical" evidence="1">
    <location>
        <begin position="179"/>
        <end position="202"/>
    </location>
</feature>
<reference evidence="2" key="1">
    <citation type="submission" date="2013-12" db="EMBL/GenBank/DDBJ databases">
        <title>The Genome Sequence of Aphanomyces invadans NJM9701.</title>
        <authorList>
            <consortium name="The Broad Institute Genomics Platform"/>
            <person name="Russ C."/>
            <person name="Tyler B."/>
            <person name="van West P."/>
            <person name="Dieguez-Uribeondo J."/>
            <person name="Young S.K."/>
            <person name="Zeng Q."/>
            <person name="Gargeya S."/>
            <person name="Fitzgerald M."/>
            <person name="Abouelleil A."/>
            <person name="Alvarado L."/>
            <person name="Chapman S.B."/>
            <person name="Gainer-Dewar J."/>
            <person name="Goldberg J."/>
            <person name="Griggs A."/>
            <person name="Gujja S."/>
            <person name="Hansen M."/>
            <person name="Howarth C."/>
            <person name="Imamovic A."/>
            <person name="Ireland A."/>
            <person name="Larimer J."/>
            <person name="McCowan C."/>
            <person name="Murphy C."/>
            <person name="Pearson M."/>
            <person name="Poon T.W."/>
            <person name="Priest M."/>
            <person name="Roberts A."/>
            <person name="Saif S."/>
            <person name="Shea T."/>
            <person name="Sykes S."/>
            <person name="Wortman J."/>
            <person name="Nusbaum C."/>
            <person name="Birren B."/>
        </authorList>
    </citation>
    <scope>NUCLEOTIDE SEQUENCE [LARGE SCALE GENOMIC DNA]</scope>
    <source>
        <strain evidence="2">NJM9701</strain>
    </source>
</reference>
<dbReference type="EMBL" id="KI913983">
    <property type="protein sequence ID" value="ETV94918.1"/>
    <property type="molecule type" value="Genomic_DNA"/>
</dbReference>
<feature type="transmembrane region" description="Helical" evidence="1">
    <location>
        <begin position="21"/>
        <end position="44"/>
    </location>
</feature>
<gene>
    <name evidence="2" type="ORF">H310_11564</name>
</gene>
<accession>A0A024TLN7</accession>
<sequence length="232" mass="25510">MIAPLGRASSRPHPTKHATKCLIATVVVMHTVVMVYLATLTTLLQTATAADLVTIRVYEPYVTPVLYALAGSHFREIVTTVCVRPKAASRVGPTVRAVPSRPRRKRIRQAFDKWFDHLILVFNSVETASQCCQAYSMFQNLVDPSKVISYAVIVILYCCVSPLILLIRNTQAKTSIVNLADAIVCFTLSCGHPFAAVTIQLVEYTLLNPNLGNDNLRELTCRHTGRAAQVGS</sequence>
<keyword evidence="1" id="KW-1133">Transmembrane helix</keyword>
<dbReference type="GeneID" id="20088614"/>
<dbReference type="VEuPathDB" id="FungiDB:H310_11564"/>
<keyword evidence="1" id="KW-0812">Transmembrane</keyword>
<evidence type="ECO:0000313" key="2">
    <source>
        <dbReference type="EMBL" id="ETV94918.1"/>
    </source>
</evidence>
<evidence type="ECO:0000256" key="1">
    <source>
        <dbReference type="SAM" id="Phobius"/>
    </source>
</evidence>
<organism evidence="2">
    <name type="scientific">Aphanomyces invadans</name>
    <dbReference type="NCBI Taxonomy" id="157072"/>
    <lineage>
        <taxon>Eukaryota</taxon>
        <taxon>Sar</taxon>
        <taxon>Stramenopiles</taxon>
        <taxon>Oomycota</taxon>
        <taxon>Saprolegniomycetes</taxon>
        <taxon>Saprolegniales</taxon>
        <taxon>Verrucalvaceae</taxon>
        <taxon>Aphanomyces</taxon>
    </lineage>
</organism>
<keyword evidence="1" id="KW-0472">Membrane</keyword>